<evidence type="ECO:0000313" key="2">
    <source>
        <dbReference type="EMBL" id="VUC28187.1"/>
    </source>
</evidence>
<protein>
    <submittedName>
        <fullName evidence="2">Uncharacterized protein</fullName>
    </submittedName>
</protein>
<reference evidence="2 3" key="1">
    <citation type="submission" date="2019-06" db="EMBL/GenBank/DDBJ databases">
        <authorList>
            <person name="Broberg M."/>
        </authorList>
    </citation>
    <scope>NUCLEOTIDE SEQUENCE [LARGE SCALE GENOMIC DNA]</scope>
</reference>
<keyword evidence="3" id="KW-1185">Reference proteome</keyword>
<name>A0ABY6UAL1_BIOOC</name>
<feature type="region of interest" description="Disordered" evidence="1">
    <location>
        <begin position="1"/>
        <end position="75"/>
    </location>
</feature>
<evidence type="ECO:0000313" key="3">
    <source>
        <dbReference type="Proteomes" id="UP000766486"/>
    </source>
</evidence>
<proteinExistence type="predicted"/>
<dbReference type="EMBL" id="CABFNS010000782">
    <property type="protein sequence ID" value="VUC28187.1"/>
    <property type="molecule type" value="Genomic_DNA"/>
</dbReference>
<dbReference type="Proteomes" id="UP000766486">
    <property type="component" value="Unassembled WGS sequence"/>
</dbReference>
<accession>A0ABY6UAL1</accession>
<gene>
    <name evidence="2" type="ORF">CLO192961_LOCUS228742</name>
</gene>
<comment type="caution">
    <text evidence="2">The sequence shown here is derived from an EMBL/GenBank/DDBJ whole genome shotgun (WGS) entry which is preliminary data.</text>
</comment>
<organism evidence="2 3">
    <name type="scientific">Bionectria ochroleuca</name>
    <name type="common">Gliocladium roseum</name>
    <dbReference type="NCBI Taxonomy" id="29856"/>
    <lineage>
        <taxon>Eukaryota</taxon>
        <taxon>Fungi</taxon>
        <taxon>Dikarya</taxon>
        <taxon>Ascomycota</taxon>
        <taxon>Pezizomycotina</taxon>
        <taxon>Sordariomycetes</taxon>
        <taxon>Hypocreomycetidae</taxon>
        <taxon>Hypocreales</taxon>
        <taxon>Bionectriaceae</taxon>
        <taxon>Clonostachys</taxon>
    </lineage>
</organism>
<feature type="compositionally biased region" description="Polar residues" evidence="1">
    <location>
        <begin position="19"/>
        <end position="34"/>
    </location>
</feature>
<evidence type="ECO:0000256" key="1">
    <source>
        <dbReference type="SAM" id="MobiDB-lite"/>
    </source>
</evidence>
<sequence length="397" mass="44485">MSRIGHTQLGEVCEPLDPTASSQPTASALSNSASIPELSATDQRDRPPADSSPASPSLPRPGSPSKTAKAQAAQPKWNEVYSFDPSLNRGEIERWEHDAFLEGSYQKRDLHHLWDQLNTRMHSFICLVRPRKCMWHLLDDRTKDKLTSFCPIAARIIEDDKKGCHHLMLAWIWRIVYDNLLSPDCTDKWSNEEWAHLGSFQQSLRKGGLADESNPFTHAYHAAKFSSVRMAYMRFGPHSSVARLEKIILDEFLPMMKLRNHPDNQVDISDSEPGSEPEIDPETGLCSMLDKLLSRVAQLAVEVDFWILASGKNVKVDFLDPETGAAAGFPFKPDHMKAESNLLRKSEPPAIGALPGFVDFYKSAFGNHHKCTETSKMLVVVDHFNEYKVGQASTAFG</sequence>